<name>A0A7W6E613_9RHOB</name>
<reference evidence="1 2" key="1">
    <citation type="submission" date="2020-08" db="EMBL/GenBank/DDBJ databases">
        <title>Genomic Encyclopedia of Type Strains, Phase IV (KMG-IV): sequencing the most valuable type-strain genomes for metagenomic binning, comparative biology and taxonomic classification.</title>
        <authorList>
            <person name="Goeker M."/>
        </authorList>
    </citation>
    <scope>NUCLEOTIDE SEQUENCE [LARGE SCALE GENOMIC DNA]</scope>
    <source>
        <strain evidence="1 2">DSM 102234</strain>
    </source>
</reference>
<proteinExistence type="predicted"/>
<dbReference type="RefSeq" id="WP_184563240.1">
    <property type="nucleotide sequence ID" value="NZ_JACIEI010000002.1"/>
</dbReference>
<dbReference type="Proteomes" id="UP000530268">
    <property type="component" value="Unassembled WGS sequence"/>
</dbReference>
<accession>A0A7W6E613</accession>
<gene>
    <name evidence="1" type="ORF">GGR95_000925</name>
</gene>
<evidence type="ECO:0000313" key="1">
    <source>
        <dbReference type="EMBL" id="MBB3993297.1"/>
    </source>
</evidence>
<dbReference type="AlphaFoldDB" id="A0A7W6E613"/>
<evidence type="ECO:0000313" key="2">
    <source>
        <dbReference type="Proteomes" id="UP000530268"/>
    </source>
</evidence>
<dbReference type="EMBL" id="JACIEI010000002">
    <property type="protein sequence ID" value="MBB3993297.1"/>
    <property type="molecule type" value="Genomic_DNA"/>
</dbReference>
<sequence>MRALDALILWTPNREPFQEMPFAGTVSITTIPEADELKAHPMSVGACDLSWRETDDSGRQDLMQRYFTQMLHRDNINEDKIYQAISSIDEFDGEHFSTDVPAGEDWK</sequence>
<organism evidence="1 2">
    <name type="scientific">Sulfitobacter undariae</name>
    <dbReference type="NCBI Taxonomy" id="1563671"/>
    <lineage>
        <taxon>Bacteria</taxon>
        <taxon>Pseudomonadati</taxon>
        <taxon>Pseudomonadota</taxon>
        <taxon>Alphaproteobacteria</taxon>
        <taxon>Rhodobacterales</taxon>
        <taxon>Roseobacteraceae</taxon>
        <taxon>Sulfitobacter</taxon>
    </lineage>
</organism>
<protein>
    <submittedName>
        <fullName evidence="1">Uncharacterized protein</fullName>
    </submittedName>
</protein>
<keyword evidence="2" id="KW-1185">Reference proteome</keyword>
<comment type="caution">
    <text evidence="1">The sequence shown here is derived from an EMBL/GenBank/DDBJ whole genome shotgun (WGS) entry which is preliminary data.</text>
</comment>